<evidence type="ECO:0000313" key="4">
    <source>
        <dbReference type="Proteomes" id="UP000278983"/>
    </source>
</evidence>
<dbReference type="GO" id="GO:0016020">
    <property type="term" value="C:membrane"/>
    <property type="evidence" value="ECO:0007669"/>
    <property type="project" value="UniProtKB-SubCell"/>
</dbReference>
<sequence length="183" mass="20462">MEYYIVLNGVKEGPFTLEELKLKGVRETTLVWSSGLPDWVQANALPEVMEAIITNPTPQPIPAASQAYNQTEQPRQEAYNTQESVPPMPEDYVQKNIILAVVGFMCCGLIGAIFAVLGYLSGNEVKRLYVLGQYEQAKDKAADAKKWFKISIIVDLVCAGLFLIYIFAYIFIIVFFTFLSYAG</sequence>
<evidence type="ECO:0000259" key="2">
    <source>
        <dbReference type="Pfam" id="PF14237"/>
    </source>
</evidence>
<keyword evidence="1" id="KW-0812">Transmembrane</keyword>
<comment type="caution">
    <text evidence="3">The sequence shown here is derived from an EMBL/GenBank/DDBJ whole genome shotgun (WGS) entry which is preliminary data.</text>
</comment>
<keyword evidence="1" id="KW-0472">Membrane</keyword>
<evidence type="ECO:0000313" key="3">
    <source>
        <dbReference type="EMBL" id="RUL59832.1"/>
    </source>
</evidence>
<dbReference type="Proteomes" id="UP000278983">
    <property type="component" value="Unassembled WGS sequence"/>
</dbReference>
<evidence type="ECO:0000256" key="1">
    <source>
        <dbReference type="SAM" id="Phobius"/>
    </source>
</evidence>
<dbReference type="InterPro" id="IPR025640">
    <property type="entry name" value="GYF_2"/>
</dbReference>
<feature type="transmembrane region" description="Helical" evidence="1">
    <location>
        <begin position="152"/>
        <end position="179"/>
    </location>
</feature>
<keyword evidence="4" id="KW-1185">Reference proteome</keyword>
<dbReference type="Pfam" id="PF14237">
    <property type="entry name" value="GYF_2"/>
    <property type="match status" value="1"/>
</dbReference>
<feature type="domain" description="GYF" evidence="2">
    <location>
        <begin position="3"/>
        <end position="47"/>
    </location>
</feature>
<proteinExistence type="predicted"/>
<dbReference type="RefSeq" id="WP_126678935.1">
    <property type="nucleotide sequence ID" value="NZ_RYYU01000001.1"/>
</dbReference>
<dbReference type="OrthoDB" id="9815705at2"/>
<gene>
    <name evidence="3" type="ORF">EHV08_08730</name>
</gene>
<dbReference type="AlphaFoldDB" id="A0A432LLX5"/>
<reference evidence="3 4" key="1">
    <citation type="submission" date="2018-12" db="EMBL/GenBank/DDBJ databases">
        <title>Genome sequencing of Prevotella sp. KCOM 3155 (= JS262).</title>
        <authorList>
            <person name="Kook J.-K."/>
            <person name="Park S.-N."/>
            <person name="Lim Y.K."/>
        </authorList>
    </citation>
    <scope>NUCLEOTIDE SEQUENCE [LARGE SCALE GENOMIC DNA]</scope>
    <source>
        <strain evidence="3 4">KCOM 3155</strain>
    </source>
</reference>
<feature type="transmembrane region" description="Helical" evidence="1">
    <location>
        <begin position="97"/>
        <end position="120"/>
    </location>
</feature>
<dbReference type="EMBL" id="RYYU01000001">
    <property type="protein sequence ID" value="RUL59832.1"/>
    <property type="molecule type" value="Genomic_DNA"/>
</dbReference>
<accession>A0A432LLX5</accession>
<keyword evidence="1" id="KW-1133">Transmembrane helix</keyword>
<protein>
    <submittedName>
        <fullName evidence="3">DUF4339 domain-containing protein</fullName>
    </submittedName>
</protein>
<organism evidence="3 4">
    <name type="scientific">Prevotella koreensis</name>
    <dbReference type="NCBI Taxonomy" id="2490854"/>
    <lineage>
        <taxon>Bacteria</taxon>
        <taxon>Pseudomonadati</taxon>
        <taxon>Bacteroidota</taxon>
        <taxon>Bacteroidia</taxon>
        <taxon>Bacteroidales</taxon>
        <taxon>Prevotellaceae</taxon>
        <taxon>Prevotella</taxon>
    </lineage>
</organism>
<name>A0A432LLX5_9BACT</name>